<protein>
    <submittedName>
        <fullName evidence="8">Uncharacterized protein</fullName>
    </submittedName>
</protein>
<dbReference type="RefSeq" id="XP_003295247.1">
    <property type="nucleotide sequence ID" value="XM_003295199.1"/>
</dbReference>
<evidence type="ECO:0000313" key="8">
    <source>
        <dbReference type="EMBL" id="EGC28228.1"/>
    </source>
</evidence>
<dbReference type="GO" id="GO:0007059">
    <property type="term" value="P:chromosome segregation"/>
    <property type="evidence" value="ECO:0007669"/>
    <property type="project" value="UniProtKB-KW"/>
</dbReference>
<dbReference type="GeneID" id="10511353"/>
<comment type="subcellular location">
    <subcellularLocation>
        <location evidence="1">Nucleus</location>
    </subcellularLocation>
</comment>
<keyword evidence="9" id="KW-1185">Reference proteome</keyword>
<gene>
    <name evidence="8" type="ORF">DICPUDRAFT_160510</name>
</gene>
<dbReference type="OMA" id="HDEARYH"/>
<dbReference type="EMBL" id="GL871735">
    <property type="protein sequence ID" value="EGC28228.1"/>
    <property type="molecule type" value="Genomic_DNA"/>
</dbReference>
<evidence type="ECO:0000256" key="2">
    <source>
        <dbReference type="ARBA" id="ARBA00008585"/>
    </source>
</evidence>
<dbReference type="VEuPathDB" id="AmoebaDB:DICPUDRAFT_160510"/>
<keyword evidence="3" id="KW-0132">Cell division</keyword>
<keyword evidence="4" id="KW-0498">Mitosis</keyword>
<evidence type="ECO:0000256" key="4">
    <source>
        <dbReference type="ARBA" id="ARBA00022776"/>
    </source>
</evidence>
<reference evidence="9" key="1">
    <citation type="journal article" date="2011" name="Genome Biol.">
        <title>Comparative genomics of the social amoebae Dictyostelium discoideum and Dictyostelium purpureum.</title>
        <authorList>
            <consortium name="US DOE Joint Genome Institute (JGI-PGF)"/>
            <person name="Sucgang R."/>
            <person name="Kuo A."/>
            <person name="Tian X."/>
            <person name="Salerno W."/>
            <person name="Parikh A."/>
            <person name="Feasley C.L."/>
            <person name="Dalin E."/>
            <person name="Tu H."/>
            <person name="Huang E."/>
            <person name="Barry K."/>
            <person name="Lindquist E."/>
            <person name="Shapiro H."/>
            <person name="Bruce D."/>
            <person name="Schmutz J."/>
            <person name="Salamov A."/>
            <person name="Fey P."/>
            <person name="Gaudet P."/>
            <person name="Anjard C."/>
            <person name="Babu M.M."/>
            <person name="Basu S."/>
            <person name="Bushmanova Y."/>
            <person name="van der Wel H."/>
            <person name="Katoh-Kurasawa M."/>
            <person name="Dinh C."/>
            <person name="Coutinho P.M."/>
            <person name="Saito T."/>
            <person name="Elias M."/>
            <person name="Schaap P."/>
            <person name="Kay R.R."/>
            <person name="Henrissat B."/>
            <person name="Eichinger L."/>
            <person name="Rivero F."/>
            <person name="Putnam N.H."/>
            <person name="West C.M."/>
            <person name="Loomis W.F."/>
            <person name="Chisholm R.L."/>
            <person name="Shaulsky G."/>
            <person name="Strassmann J.E."/>
            <person name="Queller D.C."/>
            <person name="Kuspa A."/>
            <person name="Grigoriev I.V."/>
        </authorList>
    </citation>
    <scope>NUCLEOTIDE SEQUENCE [LARGE SCALE GENOMIC DNA]</scope>
    <source>
        <strain evidence="9">QSDP1</strain>
    </source>
</reference>
<organism evidence="8 9">
    <name type="scientific">Dictyostelium purpureum</name>
    <name type="common">Slime mold</name>
    <dbReference type="NCBI Taxonomy" id="5786"/>
    <lineage>
        <taxon>Eukaryota</taxon>
        <taxon>Amoebozoa</taxon>
        <taxon>Evosea</taxon>
        <taxon>Eumycetozoa</taxon>
        <taxon>Dictyostelia</taxon>
        <taxon>Dictyosteliales</taxon>
        <taxon>Dictyosteliaceae</taxon>
        <taxon>Dictyostelium</taxon>
    </lineage>
</organism>
<evidence type="ECO:0000256" key="7">
    <source>
        <dbReference type="ARBA" id="ARBA00023306"/>
    </source>
</evidence>
<dbReference type="GO" id="GO:0005634">
    <property type="term" value="C:nucleus"/>
    <property type="evidence" value="ECO:0007669"/>
    <property type="project" value="UniProtKB-SubCell"/>
</dbReference>
<evidence type="ECO:0000256" key="5">
    <source>
        <dbReference type="ARBA" id="ARBA00022829"/>
    </source>
</evidence>
<evidence type="ECO:0000256" key="6">
    <source>
        <dbReference type="ARBA" id="ARBA00023242"/>
    </source>
</evidence>
<dbReference type="Proteomes" id="UP000001064">
    <property type="component" value="Unassembled WGS sequence"/>
</dbReference>
<dbReference type="OrthoDB" id="19556at2759"/>
<dbReference type="eggNOG" id="ENOG502QR16">
    <property type="taxonomic scope" value="Eukaryota"/>
</dbReference>
<sequence length="179" mass="21142">MDQTSLLLQPQQQNEFNDKYIIHFLWVTSDQLVSSGEILNAIKCLETLIIFNEQNENEHEIDYQILHKQFKKKEDKIKKKKKKLLEQQPNLIPFKMTPTEEAITRIKIAELLFNYTHNYNDSRFYLEKASLLLSVDQQSSTSLDLQTKISSFLIDIFLYGNQINLIKQEIKKGLKYSKL</sequence>
<dbReference type="GO" id="GO:0007064">
    <property type="term" value="P:mitotic sister chromatid cohesion"/>
    <property type="evidence" value="ECO:0007669"/>
    <property type="project" value="InterPro"/>
</dbReference>
<accession>F1A6F2</accession>
<evidence type="ECO:0000256" key="1">
    <source>
        <dbReference type="ARBA" id="ARBA00004123"/>
    </source>
</evidence>
<name>F1A6F2_DICPU</name>
<keyword evidence="5" id="KW-0159">Chromosome partition</keyword>
<dbReference type="AlphaFoldDB" id="F1A6F2"/>
<keyword evidence="7" id="KW-0131">Cell cycle</keyword>
<comment type="similarity">
    <text evidence="2">Belongs to the SCC4/mau-2 family.</text>
</comment>
<dbReference type="PANTHER" id="PTHR21394">
    <property type="entry name" value="MAU2 CHROMATID COHESION FACTOR HOMOLOG"/>
    <property type="match status" value="1"/>
</dbReference>
<dbReference type="GO" id="GO:0051301">
    <property type="term" value="P:cell division"/>
    <property type="evidence" value="ECO:0007669"/>
    <property type="project" value="UniProtKB-KW"/>
</dbReference>
<dbReference type="STRING" id="5786.F1A6F2"/>
<evidence type="ECO:0000313" key="9">
    <source>
        <dbReference type="Proteomes" id="UP000001064"/>
    </source>
</evidence>
<dbReference type="Pfam" id="PF10345">
    <property type="entry name" value="Cohesin_load"/>
    <property type="match status" value="1"/>
</dbReference>
<dbReference type="KEGG" id="dpp:DICPUDRAFT_160510"/>
<dbReference type="InParanoid" id="F1A6F2"/>
<keyword evidence="6" id="KW-0539">Nucleus</keyword>
<proteinExistence type="inferred from homology"/>
<evidence type="ECO:0000256" key="3">
    <source>
        <dbReference type="ARBA" id="ARBA00022618"/>
    </source>
</evidence>
<dbReference type="InterPro" id="IPR019440">
    <property type="entry name" value="MAU2"/>
</dbReference>